<protein>
    <submittedName>
        <fullName evidence="2">Uncharacterized protein</fullName>
    </submittedName>
</protein>
<dbReference type="OrthoDB" id="5864453at2759"/>
<name>A0A3P6Q8K3_9BILA</name>
<evidence type="ECO:0000313" key="3">
    <source>
        <dbReference type="Proteomes" id="UP000271098"/>
    </source>
</evidence>
<proteinExistence type="predicted"/>
<organism evidence="2 3">
    <name type="scientific">Gongylonema pulchrum</name>
    <dbReference type="NCBI Taxonomy" id="637853"/>
    <lineage>
        <taxon>Eukaryota</taxon>
        <taxon>Metazoa</taxon>
        <taxon>Ecdysozoa</taxon>
        <taxon>Nematoda</taxon>
        <taxon>Chromadorea</taxon>
        <taxon>Rhabditida</taxon>
        <taxon>Spirurina</taxon>
        <taxon>Spiruromorpha</taxon>
        <taxon>Spiruroidea</taxon>
        <taxon>Gongylonematidae</taxon>
        <taxon>Gongylonema</taxon>
    </lineage>
</organism>
<dbReference type="Proteomes" id="UP000271098">
    <property type="component" value="Unassembled WGS sequence"/>
</dbReference>
<evidence type="ECO:0000256" key="1">
    <source>
        <dbReference type="SAM" id="MobiDB-lite"/>
    </source>
</evidence>
<dbReference type="AlphaFoldDB" id="A0A3P6Q8K3"/>
<gene>
    <name evidence="2" type="ORF">GPUH_LOCUS596</name>
</gene>
<feature type="compositionally biased region" description="Polar residues" evidence="1">
    <location>
        <begin position="94"/>
        <end position="111"/>
    </location>
</feature>
<feature type="region of interest" description="Disordered" evidence="1">
    <location>
        <begin position="69"/>
        <end position="111"/>
    </location>
</feature>
<sequence>MVDQNDLTQTEELDRIADEEVQGMLRRSEQIRRRLLEERNMQASKEIDESIAMLLEYADDLDMLPNRESHYPISNGAPLKPIKGVRSDGPKTASHGSISCGASRNKSQPVKNQNGNFFENFYVDVLFKQYGSQLLEQIHLHAMNHAMNCS</sequence>
<keyword evidence="3" id="KW-1185">Reference proteome</keyword>
<dbReference type="EMBL" id="UYRT01000562">
    <property type="protein sequence ID" value="VDK28361.1"/>
    <property type="molecule type" value="Genomic_DNA"/>
</dbReference>
<reference evidence="2 3" key="1">
    <citation type="submission" date="2018-11" db="EMBL/GenBank/DDBJ databases">
        <authorList>
            <consortium name="Pathogen Informatics"/>
        </authorList>
    </citation>
    <scope>NUCLEOTIDE SEQUENCE [LARGE SCALE GENOMIC DNA]</scope>
</reference>
<accession>A0A3P6Q8K3</accession>
<evidence type="ECO:0000313" key="2">
    <source>
        <dbReference type="EMBL" id="VDK28361.1"/>
    </source>
</evidence>